<accession>A0A8J3FQH4</accession>
<keyword evidence="6" id="KW-1185">Reference proteome</keyword>
<sequence length="245" mass="26746">MIRSMTDRQAHANSFGPVADLYERARPPYPAEALDWLLPAGATRVLDLGAGTGKLARQLHTRGLDVTAVEPSEGMLGQLRRVLPGVPAIIGTAESVPMADHTVDAVLVAQAWHWVDTERAVPEAARVLTRGGRLCLLWNQRDQRRDWVRRLGEIIGVETPPTADIGAPFGPATTAEFRWTHRIGPDELLDLVASRSSVILLRPDERAAVLGQVRQLAATHPELVGRTSFDLPYVTRCVRADLPGA</sequence>
<dbReference type="CDD" id="cd02440">
    <property type="entry name" value="AdoMet_MTases"/>
    <property type="match status" value="1"/>
</dbReference>
<name>A0A8J3FQH4_9ACTN</name>
<comment type="similarity">
    <text evidence="1">Belongs to the methyltransferase superfamily.</text>
</comment>
<reference evidence="5" key="1">
    <citation type="journal article" date="2014" name="Int. J. Syst. Evol. Microbiol.">
        <title>Complete genome sequence of Corynebacterium casei LMG S-19264T (=DSM 44701T), isolated from a smear-ripened cheese.</title>
        <authorList>
            <consortium name="US DOE Joint Genome Institute (JGI-PGF)"/>
            <person name="Walter F."/>
            <person name="Albersmeier A."/>
            <person name="Kalinowski J."/>
            <person name="Ruckert C."/>
        </authorList>
    </citation>
    <scope>NUCLEOTIDE SEQUENCE</scope>
    <source>
        <strain evidence="5">CGMCC 4.7299</strain>
    </source>
</reference>
<comment type="caution">
    <text evidence="5">The sequence shown here is derived from an EMBL/GenBank/DDBJ whole genome shotgun (WGS) entry which is preliminary data.</text>
</comment>
<protein>
    <submittedName>
        <fullName evidence="5">Putative methyltransferase</fullName>
    </submittedName>
</protein>
<dbReference type="Proteomes" id="UP000656042">
    <property type="component" value="Unassembled WGS sequence"/>
</dbReference>
<gene>
    <name evidence="5" type="ORF">GCM10012284_50210</name>
</gene>
<feature type="domain" description="Methyltransferase type 11" evidence="4">
    <location>
        <begin position="46"/>
        <end position="135"/>
    </location>
</feature>
<evidence type="ECO:0000259" key="4">
    <source>
        <dbReference type="Pfam" id="PF08241"/>
    </source>
</evidence>
<evidence type="ECO:0000313" key="6">
    <source>
        <dbReference type="Proteomes" id="UP000656042"/>
    </source>
</evidence>
<dbReference type="InterPro" id="IPR029063">
    <property type="entry name" value="SAM-dependent_MTases_sf"/>
</dbReference>
<dbReference type="GO" id="GO:0008757">
    <property type="term" value="F:S-adenosylmethionine-dependent methyltransferase activity"/>
    <property type="evidence" value="ECO:0007669"/>
    <property type="project" value="InterPro"/>
</dbReference>
<evidence type="ECO:0000256" key="1">
    <source>
        <dbReference type="ARBA" id="ARBA00008361"/>
    </source>
</evidence>
<dbReference type="Gene3D" id="3.40.50.150">
    <property type="entry name" value="Vaccinia Virus protein VP39"/>
    <property type="match status" value="1"/>
</dbReference>
<dbReference type="EMBL" id="BMMX01000032">
    <property type="protein sequence ID" value="GGL09469.1"/>
    <property type="molecule type" value="Genomic_DNA"/>
</dbReference>
<organism evidence="5 6">
    <name type="scientific">Mangrovihabitans endophyticus</name>
    <dbReference type="NCBI Taxonomy" id="1751298"/>
    <lineage>
        <taxon>Bacteria</taxon>
        <taxon>Bacillati</taxon>
        <taxon>Actinomycetota</taxon>
        <taxon>Actinomycetes</taxon>
        <taxon>Micromonosporales</taxon>
        <taxon>Micromonosporaceae</taxon>
        <taxon>Mangrovihabitans</taxon>
    </lineage>
</organism>
<keyword evidence="3" id="KW-0808">Transferase</keyword>
<dbReference type="PANTHER" id="PTHR44942:SF4">
    <property type="entry name" value="METHYLTRANSFERASE TYPE 11 DOMAIN-CONTAINING PROTEIN"/>
    <property type="match status" value="1"/>
</dbReference>
<evidence type="ECO:0000313" key="5">
    <source>
        <dbReference type="EMBL" id="GGL09469.1"/>
    </source>
</evidence>
<dbReference type="InterPro" id="IPR013216">
    <property type="entry name" value="Methyltransf_11"/>
</dbReference>
<keyword evidence="2 5" id="KW-0489">Methyltransferase</keyword>
<proteinExistence type="inferred from homology"/>
<dbReference type="Pfam" id="PF08241">
    <property type="entry name" value="Methyltransf_11"/>
    <property type="match status" value="1"/>
</dbReference>
<dbReference type="PANTHER" id="PTHR44942">
    <property type="entry name" value="METHYLTRANSF_11 DOMAIN-CONTAINING PROTEIN"/>
    <property type="match status" value="1"/>
</dbReference>
<evidence type="ECO:0000256" key="3">
    <source>
        <dbReference type="ARBA" id="ARBA00022679"/>
    </source>
</evidence>
<dbReference type="GO" id="GO:0032259">
    <property type="term" value="P:methylation"/>
    <property type="evidence" value="ECO:0007669"/>
    <property type="project" value="UniProtKB-KW"/>
</dbReference>
<reference evidence="5" key="2">
    <citation type="submission" date="2020-09" db="EMBL/GenBank/DDBJ databases">
        <authorList>
            <person name="Sun Q."/>
            <person name="Zhou Y."/>
        </authorList>
    </citation>
    <scope>NUCLEOTIDE SEQUENCE</scope>
    <source>
        <strain evidence="5">CGMCC 4.7299</strain>
    </source>
</reference>
<evidence type="ECO:0000256" key="2">
    <source>
        <dbReference type="ARBA" id="ARBA00022603"/>
    </source>
</evidence>
<dbReference type="InterPro" id="IPR051052">
    <property type="entry name" value="Diverse_substrate_MTase"/>
</dbReference>
<dbReference type="SUPFAM" id="SSF53335">
    <property type="entry name" value="S-adenosyl-L-methionine-dependent methyltransferases"/>
    <property type="match status" value="1"/>
</dbReference>
<dbReference type="AlphaFoldDB" id="A0A8J3FQH4"/>